<dbReference type="Pfam" id="PF13439">
    <property type="entry name" value="Glyco_transf_4"/>
    <property type="match status" value="1"/>
</dbReference>
<name>A0A0G1RUT0_9BACT</name>
<protein>
    <submittedName>
        <fullName evidence="3">Glycosyl transferase, group 1</fullName>
    </submittedName>
</protein>
<dbReference type="PANTHER" id="PTHR45947">
    <property type="entry name" value="SULFOQUINOVOSYL TRANSFERASE SQD2"/>
    <property type="match status" value="1"/>
</dbReference>
<dbReference type="SUPFAM" id="SSF53756">
    <property type="entry name" value="UDP-Glycosyltransferase/glycogen phosphorylase"/>
    <property type="match status" value="1"/>
</dbReference>
<dbReference type="GO" id="GO:0016758">
    <property type="term" value="F:hexosyltransferase activity"/>
    <property type="evidence" value="ECO:0007669"/>
    <property type="project" value="TreeGrafter"/>
</dbReference>
<feature type="domain" description="Glycosyltransferase subfamily 4-like N-terminal" evidence="2">
    <location>
        <begin position="39"/>
        <end position="179"/>
    </location>
</feature>
<reference evidence="3 4" key="1">
    <citation type="journal article" date="2015" name="Nature">
        <title>rRNA introns, odd ribosomes, and small enigmatic genomes across a large radiation of phyla.</title>
        <authorList>
            <person name="Brown C.T."/>
            <person name="Hug L.A."/>
            <person name="Thomas B.C."/>
            <person name="Sharon I."/>
            <person name="Castelle C.J."/>
            <person name="Singh A."/>
            <person name="Wilkins M.J."/>
            <person name="Williams K.H."/>
            <person name="Banfield J.F."/>
        </authorList>
    </citation>
    <scope>NUCLEOTIDE SEQUENCE [LARGE SCALE GENOMIC DNA]</scope>
</reference>
<dbReference type="Gene3D" id="3.40.50.2000">
    <property type="entry name" value="Glycogen Phosphorylase B"/>
    <property type="match status" value="2"/>
</dbReference>
<dbReference type="Pfam" id="PF00534">
    <property type="entry name" value="Glycos_transf_1"/>
    <property type="match status" value="1"/>
</dbReference>
<sequence>MKLGLLLTPGDSLKKQYQSGQLDRLVSYYLKPYAKDFDRVYLFSYADASFRSKLPPKVVLVPKPKLIPYRAYQLLLPFFYPRLISGISVFRVFQATGGLPAALMRLIYRKPYVVTYGYDYAQFAHIDQRPGLAKLLNWATLPSLKLASKIIVTSPEVERDLKRRGYAEKVVFLPNGVDPRVFKPAPRSKKPYQVLTVGRLTHQKNHQLMLKIVSLSRHRSKIDLVIVGRGPLKKSLIKTAKKLKLKLTFLPPMFHQKLLSYYQQAGVFALTSKIEGQPKVLLEALSCACATLTTPFAGNLVKDNHTGLVAATAPGLARKLDRLLVSPKLAFRLGRAGRRFVKENFDIKKLIYQEIELLKSCPK</sequence>
<proteinExistence type="predicted"/>
<keyword evidence="3" id="KW-0808">Transferase</keyword>
<evidence type="ECO:0000259" key="1">
    <source>
        <dbReference type="Pfam" id="PF00534"/>
    </source>
</evidence>
<dbReference type="AlphaFoldDB" id="A0A0G1RUT0"/>
<evidence type="ECO:0000313" key="4">
    <source>
        <dbReference type="Proteomes" id="UP000033860"/>
    </source>
</evidence>
<dbReference type="EMBL" id="LCNT01000006">
    <property type="protein sequence ID" value="KKU60907.1"/>
    <property type="molecule type" value="Genomic_DNA"/>
</dbReference>
<dbReference type="InterPro" id="IPR050194">
    <property type="entry name" value="Glycosyltransferase_grp1"/>
</dbReference>
<feature type="domain" description="Glycosyl transferase family 1" evidence="1">
    <location>
        <begin position="183"/>
        <end position="339"/>
    </location>
</feature>
<dbReference type="CDD" id="cd03801">
    <property type="entry name" value="GT4_PimA-like"/>
    <property type="match status" value="1"/>
</dbReference>
<accession>A0A0G1RUT0</accession>
<dbReference type="Proteomes" id="UP000033860">
    <property type="component" value="Unassembled WGS sequence"/>
</dbReference>
<dbReference type="InterPro" id="IPR028098">
    <property type="entry name" value="Glyco_trans_4-like_N"/>
</dbReference>
<comment type="caution">
    <text evidence="3">The sequence shown here is derived from an EMBL/GenBank/DDBJ whole genome shotgun (WGS) entry which is preliminary data.</text>
</comment>
<gene>
    <name evidence="3" type="ORF">UX85_C0006G0041</name>
</gene>
<organism evidence="3 4">
    <name type="scientific">Candidatus Beckwithbacteria bacterium GW2011_GWB1_47_15</name>
    <dbReference type="NCBI Taxonomy" id="1618371"/>
    <lineage>
        <taxon>Bacteria</taxon>
        <taxon>Candidatus Beckwithiibacteriota</taxon>
    </lineage>
</organism>
<evidence type="ECO:0000313" key="3">
    <source>
        <dbReference type="EMBL" id="KKU60907.1"/>
    </source>
</evidence>
<dbReference type="PANTHER" id="PTHR45947:SF3">
    <property type="entry name" value="SULFOQUINOVOSYL TRANSFERASE SQD2"/>
    <property type="match status" value="1"/>
</dbReference>
<evidence type="ECO:0000259" key="2">
    <source>
        <dbReference type="Pfam" id="PF13439"/>
    </source>
</evidence>
<dbReference type="InterPro" id="IPR001296">
    <property type="entry name" value="Glyco_trans_1"/>
</dbReference>